<feature type="transmembrane region" description="Helical" evidence="9">
    <location>
        <begin position="98"/>
        <end position="119"/>
    </location>
</feature>
<dbReference type="Pfam" id="PF00510">
    <property type="entry name" value="COX3"/>
    <property type="match status" value="1"/>
</dbReference>
<keyword evidence="3 8" id="KW-0812">Transmembrane</keyword>
<dbReference type="Proteomes" id="UP000887023">
    <property type="component" value="Chromosome"/>
</dbReference>
<accession>A0ABX8S5R8</accession>
<evidence type="ECO:0000256" key="5">
    <source>
        <dbReference type="ARBA" id="ARBA00023136"/>
    </source>
</evidence>
<dbReference type="PANTHER" id="PTHR11403">
    <property type="entry name" value="CYTOCHROME C OXIDASE SUBUNIT III"/>
    <property type="match status" value="1"/>
</dbReference>
<keyword evidence="12" id="KW-1185">Reference proteome</keyword>
<keyword evidence="4 9" id="KW-1133">Transmembrane helix</keyword>
<evidence type="ECO:0000256" key="1">
    <source>
        <dbReference type="ARBA" id="ARBA00004141"/>
    </source>
</evidence>
<evidence type="ECO:0000256" key="8">
    <source>
        <dbReference type="RuleBase" id="RU003376"/>
    </source>
</evidence>
<feature type="transmembrane region" description="Helical" evidence="9">
    <location>
        <begin position="131"/>
        <end position="156"/>
    </location>
</feature>
<evidence type="ECO:0000256" key="9">
    <source>
        <dbReference type="SAM" id="Phobius"/>
    </source>
</evidence>
<evidence type="ECO:0000256" key="6">
    <source>
        <dbReference type="ARBA" id="ARBA00031400"/>
    </source>
</evidence>
<sequence length="196" mass="22210">MSEISVARRAEPPAPSGRLPGDGHIWVMVLGDLIIFGGYFVVFMLYRSWNPAEFRQAQQHLDLRLGLVNTIVLLTSSWFVVRAVLAVRHGQPARAVQWIRAAAAAGLIFAVLEGSQWYVEIRAGHTNSDLFFAFYYVLTGVHLLHVLIGLIAFGVLVRELRDPRRRRDSVVESGAVYWHMVDLLWVIIFALLYVLR</sequence>
<dbReference type="InterPro" id="IPR035973">
    <property type="entry name" value="Cyt_c_oxidase_su3-like_sf"/>
</dbReference>
<evidence type="ECO:0000313" key="11">
    <source>
        <dbReference type="EMBL" id="QXQ13169.1"/>
    </source>
</evidence>
<dbReference type="EMBL" id="CP079105">
    <property type="protein sequence ID" value="QXQ13169.1"/>
    <property type="molecule type" value="Genomic_DNA"/>
</dbReference>
<dbReference type="PROSITE" id="PS50253">
    <property type="entry name" value="COX3"/>
    <property type="match status" value="1"/>
</dbReference>
<organism evidence="11 12">
    <name type="scientific">Skermania pinensis</name>
    <dbReference type="NCBI Taxonomy" id="39122"/>
    <lineage>
        <taxon>Bacteria</taxon>
        <taxon>Bacillati</taxon>
        <taxon>Actinomycetota</taxon>
        <taxon>Actinomycetes</taxon>
        <taxon>Mycobacteriales</taxon>
        <taxon>Gordoniaceae</taxon>
        <taxon>Skermania</taxon>
    </lineage>
</organism>
<gene>
    <name evidence="11" type="ORF">KV203_14955</name>
</gene>
<evidence type="ECO:0000256" key="3">
    <source>
        <dbReference type="ARBA" id="ARBA00022692"/>
    </source>
</evidence>
<dbReference type="InterPro" id="IPR013833">
    <property type="entry name" value="Cyt_c_oxidase_su3_a-hlx"/>
</dbReference>
<feature type="transmembrane region" description="Helical" evidence="9">
    <location>
        <begin position="67"/>
        <end position="86"/>
    </location>
</feature>
<evidence type="ECO:0000256" key="7">
    <source>
        <dbReference type="ARBA" id="ARBA00047816"/>
    </source>
</evidence>
<dbReference type="PANTHER" id="PTHR11403:SF6">
    <property type="entry name" value="NITRIC OXIDE REDUCTASE SUBUNIT E"/>
    <property type="match status" value="1"/>
</dbReference>
<feature type="domain" description="Heme-copper oxidase subunit III family profile" evidence="10">
    <location>
        <begin position="25"/>
        <end position="196"/>
    </location>
</feature>
<evidence type="ECO:0000256" key="4">
    <source>
        <dbReference type="ARBA" id="ARBA00022989"/>
    </source>
</evidence>
<feature type="transmembrane region" description="Helical" evidence="9">
    <location>
        <begin position="176"/>
        <end position="195"/>
    </location>
</feature>
<comment type="subcellular location">
    <subcellularLocation>
        <location evidence="8">Cell membrane</location>
        <topology evidence="8">Multi-pass membrane protein</topology>
    </subcellularLocation>
    <subcellularLocation>
        <location evidence="1">Membrane</location>
        <topology evidence="1">Multi-pass membrane protein</topology>
    </subcellularLocation>
</comment>
<dbReference type="Gene3D" id="1.20.120.80">
    <property type="entry name" value="Cytochrome c oxidase, subunit III, four-helix bundle"/>
    <property type="match status" value="1"/>
</dbReference>
<protein>
    <recommendedName>
        <fullName evidence="6">Cytochrome aa3 subunit 3</fullName>
    </recommendedName>
</protein>
<proteinExistence type="inferred from homology"/>
<evidence type="ECO:0000259" key="10">
    <source>
        <dbReference type="PROSITE" id="PS50253"/>
    </source>
</evidence>
<feature type="transmembrane region" description="Helical" evidence="9">
    <location>
        <begin position="25"/>
        <end position="46"/>
    </location>
</feature>
<comment type="catalytic activity">
    <reaction evidence="7">
        <text>4 Fe(II)-[cytochrome c] + O2 + 8 H(+)(in) = 4 Fe(III)-[cytochrome c] + 2 H2O + 4 H(+)(out)</text>
        <dbReference type="Rhea" id="RHEA:11436"/>
        <dbReference type="Rhea" id="RHEA-COMP:10350"/>
        <dbReference type="Rhea" id="RHEA-COMP:14399"/>
        <dbReference type="ChEBI" id="CHEBI:15377"/>
        <dbReference type="ChEBI" id="CHEBI:15378"/>
        <dbReference type="ChEBI" id="CHEBI:15379"/>
        <dbReference type="ChEBI" id="CHEBI:29033"/>
        <dbReference type="ChEBI" id="CHEBI:29034"/>
        <dbReference type="EC" id="7.1.1.9"/>
    </reaction>
</comment>
<dbReference type="InterPro" id="IPR024791">
    <property type="entry name" value="Cyt_c/ubiquinol_Oxase_su3"/>
</dbReference>
<evidence type="ECO:0000256" key="2">
    <source>
        <dbReference type="ARBA" id="ARBA00010581"/>
    </source>
</evidence>
<evidence type="ECO:0000313" key="12">
    <source>
        <dbReference type="Proteomes" id="UP000887023"/>
    </source>
</evidence>
<name>A0ABX8S5R8_9ACTN</name>
<dbReference type="RefSeq" id="WP_066471321.1">
    <property type="nucleotide sequence ID" value="NZ_CBCRUZ010000008.1"/>
</dbReference>
<dbReference type="InterPro" id="IPR000298">
    <property type="entry name" value="Cyt_c_oxidase-like_su3"/>
</dbReference>
<keyword evidence="5 9" id="KW-0472">Membrane</keyword>
<comment type="similarity">
    <text evidence="2 8">Belongs to the cytochrome c oxidase subunit 3 family.</text>
</comment>
<reference evidence="11" key="1">
    <citation type="submission" date="2021-07" db="EMBL/GenBank/DDBJ databases">
        <title>Candidatus Kaistella beijingensis sp. nov. isolated from a municipal wastewater treatment plant is involved in sludge foaming.</title>
        <authorList>
            <person name="Song Y."/>
            <person name="Liu S.-J."/>
        </authorList>
    </citation>
    <scope>NUCLEOTIDE SEQUENCE</scope>
    <source>
        <strain evidence="11">DSM 43998</strain>
    </source>
</reference>
<dbReference type="SUPFAM" id="SSF81452">
    <property type="entry name" value="Cytochrome c oxidase subunit III-like"/>
    <property type="match status" value="1"/>
</dbReference>